<keyword evidence="2" id="KW-1185">Reference proteome</keyword>
<name>A0A8X7BQE4_9ARAC</name>
<accession>A0A8X7BQE4</accession>
<evidence type="ECO:0000313" key="2">
    <source>
        <dbReference type="Proteomes" id="UP000886998"/>
    </source>
</evidence>
<dbReference type="EMBL" id="BMAV01001409">
    <property type="protein sequence ID" value="GFY39513.1"/>
    <property type="molecule type" value="Genomic_DNA"/>
</dbReference>
<gene>
    <name evidence="1" type="primary">NCL1_40015</name>
    <name evidence="1" type="ORF">TNIN_315381</name>
</gene>
<comment type="caution">
    <text evidence="1">The sequence shown here is derived from an EMBL/GenBank/DDBJ whole genome shotgun (WGS) entry which is preliminary data.</text>
</comment>
<dbReference type="Proteomes" id="UP000886998">
    <property type="component" value="Unassembled WGS sequence"/>
</dbReference>
<reference evidence="1" key="1">
    <citation type="submission" date="2020-08" db="EMBL/GenBank/DDBJ databases">
        <title>Multicomponent nature underlies the extraordinary mechanical properties of spider dragline silk.</title>
        <authorList>
            <person name="Kono N."/>
            <person name="Nakamura H."/>
            <person name="Mori M."/>
            <person name="Yoshida Y."/>
            <person name="Ohtoshi R."/>
            <person name="Malay A.D."/>
            <person name="Moran D.A.P."/>
            <person name="Tomita M."/>
            <person name="Numata K."/>
            <person name="Arakawa K."/>
        </authorList>
    </citation>
    <scope>NUCLEOTIDE SEQUENCE</scope>
</reference>
<organism evidence="1 2">
    <name type="scientific">Trichonephila inaurata madagascariensis</name>
    <dbReference type="NCBI Taxonomy" id="2747483"/>
    <lineage>
        <taxon>Eukaryota</taxon>
        <taxon>Metazoa</taxon>
        <taxon>Ecdysozoa</taxon>
        <taxon>Arthropoda</taxon>
        <taxon>Chelicerata</taxon>
        <taxon>Arachnida</taxon>
        <taxon>Araneae</taxon>
        <taxon>Araneomorphae</taxon>
        <taxon>Entelegynae</taxon>
        <taxon>Araneoidea</taxon>
        <taxon>Nephilidae</taxon>
        <taxon>Trichonephila</taxon>
        <taxon>Trichonephila inaurata</taxon>
    </lineage>
</organism>
<protein>
    <submittedName>
        <fullName evidence="1">Uncharacterized protein</fullName>
    </submittedName>
</protein>
<sequence>MAFRIYPLLSLQQTALVKSAVTVCNDPEVKDFVKENGIMSVVFPSKETLLFLREAEKEIERTYIRKEVVMNGVIMSEIKKLSRPDKERVFESEVISDVLPFRRWEELIERKLSTFSLPVCLHRDLFEMIRIVSIEIDKWIKDLSLLLDRSAEIAHTALHYFQWNSHGKINRIETARELIRNEGSIREDLYKLAVQYDLVDDMIVDEIGKIECRKFVEKYQFEFKATSSGQRWKVAAGERSLQCTPIRVGFMKANSEEKLDYMIVGLMDDSLSYGELLEYLAIMSSDDINKCFEKLPLNIIYLFLDWPLQIMFIDAVKLLLPYFNSYFFTRILETIVLERIMLGRKDFNYIRLLKEFWSISPSELKEALITQPINNLVLFTLNYLNEDTFLNEELFEFYSRKNLSFRYKGINYCLFKRDFLHTSKIANKFYRDHHLAPESSPYKQLFQTRSEKSNLNYYVFDPNNRCMSNPNSVFYYIPRYSHFSFFFAVHEKRDESMDYNDEGYDGME</sequence>
<evidence type="ECO:0000313" key="1">
    <source>
        <dbReference type="EMBL" id="GFY39513.1"/>
    </source>
</evidence>
<dbReference type="AlphaFoldDB" id="A0A8X7BQE4"/>
<proteinExistence type="predicted"/>